<dbReference type="PRINTS" id="PR00724">
    <property type="entry name" value="CRBOXYPTASEC"/>
</dbReference>
<dbReference type="RefSeq" id="XP_025351973.1">
    <property type="nucleotide sequence ID" value="XM_025500588.1"/>
</dbReference>
<sequence length="572" mass="63864">MRCSHLIGVIALASTTLLALTNIPTSTASQVPFTAEYNESPNSAFGDMPRIELPLYNEDDDIKTQSAKALNVEQIIAEQNGKHVLLTHEEFPQMSVRIKRIAGKSATVSQMNQAPNASPLLYNSSDPNAFCDPTVTSWSGYVDTIDGKSFFFYFFESRHKPDTDPILMWLTGGPGCSSSLGLFMELGPCQIMEGSSKDANGPPINGTKWNPYSWNSHASVFFIDQPVEVGFSYSRYGLHSYNADQGAKDLYGFLRIFFSSFERFQDNDFVATGESYAGRYLPRYASQILDENHKISFKAERAGKKVKKGELVNLKKVAIGNGLTESGIQKPYYYDFVCKKHNDHGPLVSIAECNSMAPWKDRCLKLFREKCIETWDPEQCQAVDDVCADRLETPFFKTGRNPYNVLDLCKAGYSPNLCYQVTEDIRNYLDREDVRTLLGAEPISKIGKFKSCNENVASGFSAYHDSTFNNALSVAGLLERDIDVMIYVGKLDWICNHVGNRAWVDKLEWSGQTAFHSSKPYDLIVDGKVAGETQRGGNLVWATIEGAGHMVPYDKPKVALEMIDRFIAGDKL</sequence>
<evidence type="ECO:0000256" key="1">
    <source>
        <dbReference type="ARBA" id="ARBA00009431"/>
    </source>
</evidence>
<comment type="similarity">
    <text evidence="1">Belongs to the peptidase S10 family.</text>
</comment>
<dbReference type="GO" id="GO:0004185">
    <property type="term" value="F:serine-type carboxypeptidase activity"/>
    <property type="evidence" value="ECO:0007669"/>
    <property type="project" value="UniProtKB-EC"/>
</dbReference>
<dbReference type="GeneID" id="37022369"/>
<dbReference type="PROSITE" id="PS00560">
    <property type="entry name" value="CARBOXYPEPT_SER_HIS"/>
    <property type="match status" value="1"/>
</dbReference>
<keyword evidence="4" id="KW-0645">Protease</keyword>
<organism evidence="8 9">
    <name type="scientific">Meira miltonrushii</name>
    <dbReference type="NCBI Taxonomy" id="1280837"/>
    <lineage>
        <taxon>Eukaryota</taxon>
        <taxon>Fungi</taxon>
        <taxon>Dikarya</taxon>
        <taxon>Basidiomycota</taxon>
        <taxon>Ustilaginomycotina</taxon>
        <taxon>Exobasidiomycetes</taxon>
        <taxon>Exobasidiales</taxon>
        <taxon>Brachybasidiaceae</taxon>
        <taxon>Meira</taxon>
    </lineage>
</organism>
<keyword evidence="6" id="KW-0325">Glycoprotein</keyword>
<keyword evidence="9" id="KW-1185">Reference proteome</keyword>
<dbReference type="InterPro" id="IPR033124">
    <property type="entry name" value="Ser_caboxypep_his_AS"/>
</dbReference>
<protein>
    <recommendedName>
        <fullName evidence="2">carboxypeptidase C</fullName>
        <ecNumber evidence="2">3.4.16.5</ecNumber>
    </recommendedName>
</protein>
<dbReference type="EMBL" id="KZ819607">
    <property type="protein sequence ID" value="PWN31671.1"/>
    <property type="molecule type" value="Genomic_DNA"/>
</dbReference>
<feature type="signal peptide" evidence="7">
    <location>
        <begin position="1"/>
        <end position="19"/>
    </location>
</feature>
<evidence type="ECO:0000256" key="7">
    <source>
        <dbReference type="SAM" id="SignalP"/>
    </source>
</evidence>
<evidence type="ECO:0000256" key="5">
    <source>
        <dbReference type="ARBA" id="ARBA00022801"/>
    </source>
</evidence>
<evidence type="ECO:0000256" key="3">
    <source>
        <dbReference type="ARBA" id="ARBA00022645"/>
    </source>
</evidence>
<dbReference type="InterPro" id="IPR029058">
    <property type="entry name" value="AB_hydrolase_fold"/>
</dbReference>
<dbReference type="Pfam" id="PF00450">
    <property type="entry name" value="Peptidase_S10"/>
    <property type="match status" value="1"/>
</dbReference>
<dbReference type="Proteomes" id="UP000245771">
    <property type="component" value="Unassembled WGS sequence"/>
</dbReference>
<accession>A0A316V593</accession>
<dbReference type="PANTHER" id="PTHR11802:SF113">
    <property type="entry name" value="SERINE CARBOXYPEPTIDASE CTSA-4.1"/>
    <property type="match status" value="1"/>
</dbReference>
<dbReference type="InterPro" id="IPR001563">
    <property type="entry name" value="Peptidase_S10"/>
</dbReference>
<dbReference type="Gene3D" id="3.40.50.1820">
    <property type="entry name" value="alpha/beta hydrolase"/>
    <property type="match status" value="1"/>
</dbReference>
<evidence type="ECO:0000256" key="4">
    <source>
        <dbReference type="ARBA" id="ARBA00022670"/>
    </source>
</evidence>
<reference evidence="8 9" key="1">
    <citation type="journal article" date="2018" name="Mol. Biol. Evol.">
        <title>Broad Genomic Sampling Reveals a Smut Pathogenic Ancestry of the Fungal Clade Ustilaginomycotina.</title>
        <authorList>
            <person name="Kijpornyongpan T."/>
            <person name="Mondo S.J."/>
            <person name="Barry K."/>
            <person name="Sandor L."/>
            <person name="Lee J."/>
            <person name="Lipzen A."/>
            <person name="Pangilinan J."/>
            <person name="LaButti K."/>
            <person name="Hainaut M."/>
            <person name="Henrissat B."/>
            <person name="Grigoriev I.V."/>
            <person name="Spatafora J.W."/>
            <person name="Aime M.C."/>
        </authorList>
    </citation>
    <scope>NUCLEOTIDE SEQUENCE [LARGE SCALE GENOMIC DNA]</scope>
    <source>
        <strain evidence="8 9">MCA 3882</strain>
    </source>
</reference>
<name>A0A316V593_9BASI</name>
<dbReference type="OrthoDB" id="443318at2759"/>
<dbReference type="PANTHER" id="PTHR11802">
    <property type="entry name" value="SERINE PROTEASE FAMILY S10 SERINE CARBOXYPEPTIDASE"/>
    <property type="match status" value="1"/>
</dbReference>
<dbReference type="STRING" id="1280837.A0A316V593"/>
<dbReference type="EC" id="3.4.16.5" evidence="2"/>
<dbReference type="GO" id="GO:0006508">
    <property type="term" value="P:proteolysis"/>
    <property type="evidence" value="ECO:0007669"/>
    <property type="project" value="UniProtKB-KW"/>
</dbReference>
<keyword evidence="3" id="KW-0121">Carboxypeptidase</keyword>
<dbReference type="SUPFAM" id="SSF53474">
    <property type="entry name" value="alpha/beta-Hydrolases"/>
    <property type="match status" value="1"/>
</dbReference>
<evidence type="ECO:0000313" key="9">
    <source>
        <dbReference type="Proteomes" id="UP000245771"/>
    </source>
</evidence>
<feature type="chain" id="PRO_5016284832" description="carboxypeptidase C" evidence="7">
    <location>
        <begin position="20"/>
        <end position="572"/>
    </location>
</feature>
<keyword evidence="7" id="KW-0732">Signal</keyword>
<dbReference type="AlphaFoldDB" id="A0A316V593"/>
<keyword evidence="5 8" id="KW-0378">Hydrolase</keyword>
<evidence type="ECO:0000256" key="2">
    <source>
        <dbReference type="ARBA" id="ARBA00012446"/>
    </source>
</evidence>
<evidence type="ECO:0000256" key="6">
    <source>
        <dbReference type="ARBA" id="ARBA00023180"/>
    </source>
</evidence>
<dbReference type="Gene3D" id="1.10.287.410">
    <property type="match status" value="1"/>
</dbReference>
<proteinExistence type="inferred from homology"/>
<dbReference type="InParanoid" id="A0A316V593"/>
<evidence type="ECO:0000313" key="8">
    <source>
        <dbReference type="EMBL" id="PWN31671.1"/>
    </source>
</evidence>
<gene>
    <name evidence="8" type="ORF">FA14DRAFT_175328</name>
</gene>
<dbReference type="GO" id="GO:0000324">
    <property type="term" value="C:fungal-type vacuole"/>
    <property type="evidence" value="ECO:0007669"/>
    <property type="project" value="TreeGrafter"/>
</dbReference>